<keyword evidence="2" id="KW-0808">Transferase</keyword>
<protein>
    <recommendedName>
        <fullName evidence="8">Protein kinase domain-containing protein</fullName>
    </recommendedName>
</protein>
<dbReference type="Gene3D" id="1.10.510.10">
    <property type="entry name" value="Transferase(Phosphotransferase) domain 1"/>
    <property type="match status" value="1"/>
</dbReference>
<proteinExistence type="inferred from homology"/>
<dbReference type="Pfam" id="PF00069">
    <property type="entry name" value="Pkinase"/>
    <property type="match status" value="1"/>
</dbReference>
<dbReference type="SMART" id="SM00220">
    <property type="entry name" value="S_TKc"/>
    <property type="match status" value="1"/>
</dbReference>
<dbReference type="PROSITE" id="PS00107">
    <property type="entry name" value="PROTEIN_KINASE_ATP"/>
    <property type="match status" value="1"/>
</dbReference>
<dbReference type="EMBL" id="CAJNOR010015287">
    <property type="protein sequence ID" value="CAF1681803.1"/>
    <property type="molecule type" value="Genomic_DNA"/>
</dbReference>
<comment type="caution">
    <text evidence="9">The sequence shown here is derived from an EMBL/GenBank/DDBJ whole genome shotgun (WGS) entry which is preliminary data.</text>
</comment>
<evidence type="ECO:0000313" key="10">
    <source>
        <dbReference type="Proteomes" id="UP000663828"/>
    </source>
</evidence>
<keyword evidence="3 6" id="KW-0547">Nucleotide-binding</keyword>
<evidence type="ECO:0000256" key="5">
    <source>
        <dbReference type="ARBA" id="ARBA00022840"/>
    </source>
</evidence>
<dbReference type="InterPro" id="IPR017441">
    <property type="entry name" value="Protein_kinase_ATP_BS"/>
</dbReference>
<dbReference type="PROSITE" id="PS50011">
    <property type="entry name" value="PROTEIN_KINASE_DOM"/>
    <property type="match status" value="1"/>
</dbReference>
<dbReference type="GO" id="GO:0005524">
    <property type="term" value="F:ATP binding"/>
    <property type="evidence" value="ECO:0007669"/>
    <property type="project" value="UniProtKB-UniRule"/>
</dbReference>
<keyword evidence="4" id="KW-0418">Kinase</keyword>
<organism evidence="9 10">
    <name type="scientific">Adineta ricciae</name>
    <name type="common">Rotifer</name>
    <dbReference type="NCBI Taxonomy" id="249248"/>
    <lineage>
        <taxon>Eukaryota</taxon>
        <taxon>Metazoa</taxon>
        <taxon>Spiralia</taxon>
        <taxon>Gnathifera</taxon>
        <taxon>Rotifera</taxon>
        <taxon>Eurotatoria</taxon>
        <taxon>Bdelloidea</taxon>
        <taxon>Adinetida</taxon>
        <taxon>Adinetidae</taxon>
        <taxon>Adineta</taxon>
    </lineage>
</organism>
<evidence type="ECO:0000259" key="8">
    <source>
        <dbReference type="PROSITE" id="PS50011"/>
    </source>
</evidence>
<keyword evidence="1 7" id="KW-0723">Serine/threonine-protein kinase</keyword>
<evidence type="ECO:0000256" key="4">
    <source>
        <dbReference type="ARBA" id="ARBA00022777"/>
    </source>
</evidence>
<dbReference type="AlphaFoldDB" id="A0A816H121"/>
<evidence type="ECO:0000313" key="9">
    <source>
        <dbReference type="EMBL" id="CAF1681803.1"/>
    </source>
</evidence>
<comment type="similarity">
    <text evidence="7">Belongs to the protein kinase superfamily.</text>
</comment>
<evidence type="ECO:0000256" key="3">
    <source>
        <dbReference type="ARBA" id="ARBA00022741"/>
    </source>
</evidence>
<dbReference type="PANTHER" id="PTHR46538:SF3">
    <property type="entry name" value="PROTEIN KINASE DOMAIN-CONTAINING PROTEIN"/>
    <property type="match status" value="1"/>
</dbReference>
<name>A0A816H121_ADIRI</name>
<evidence type="ECO:0000256" key="1">
    <source>
        <dbReference type="ARBA" id="ARBA00022527"/>
    </source>
</evidence>
<dbReference type="Gene3D" id="3.30.200.20">
    <property type="entry name" value="Phosphorylase Kinase, domain 1"/>
    <property type="match status" value="1"/>
</dbReference>
<evidence type="ECO:0000256" key="2">
    <source>
        <dbReference type="ARBA" id="ARBA00022679"/>
    </source>
</evidence>
<evidence type="ECO:0000256" key="7">
    <source>
        <dbReference type="RuleBase" id="RU000304"/>
    </source>
</evidence>
<reference evidence="9" key="1">
    <citation type="submission" date="2021-02" db="EMBL/GenBank/DDBJ databases">
        <authorList>
            <person name="Nowell W R."/>
        </authorList>
    </citation>
    <scope>NUCLEOTIDE SEQUENCE</scope>
</reference>
<dbReference type="GO" id="GO:0004674">
    <property type="term" value="F:protein serine/threonine kinase activity"/>
    <property type="evidence" value="ECO:0007669"/>
    <property type="project" value="UniProtKB-KW"/>
</dbReference>
<feature type="non-terminal residue" evidence="9">
    <location>
        <position position="202"/>
    </location>
</feature>
<dbReference type="PROSITE" id="PS00108">
    <property type="entry name" value="PROTEIN_KINASE_ST"/>
    <property type="match status" value="1"/>
</dbReference>
<feature type="binding site" evidence="6">
    <location>
        <position position="69"/>
    </location>
    <ligand>
        <name>ATP</name>
        <dbReference type="ChEBI" id="CHEBI:30616"/>
    </ligand>
</feature>
<dbReference type="FunFam" id="3.30.200.20:FF:000042">
    <property type="entry name" value="Aurora kinase A"/>
    <property type="match status" value="1"/>
</dbReference>
<evidence type="ECO:0000256" key="6">
    <source>
        <dbReference type="PROSITE-ProRule" id="PRU10141"/>
    </source>
</evidence>
<feature type="domain" description="Protein kinase" evidence="8">
    <location>
        <begin position="40"/>
        <end position="202"/>
    </location>
</feature>
<dbReference type="InterPro" id="IPR011009">
    <property type="entry name" value="Kinase-like_dom_sf"/>
</dbReference>
<dbReference type="InterPro" id="IPR000719">
    <property type="entry name" value="Prot_kinase_dom"/>
</dbReference>
<keyword evidence="5 6" id="KW-0067">ATP-binding</keyword>
<dbReference type="InterPro" id="IPR008271">
    <property type="entry name" value="Ser/Thr_kinase_AS"/>
</dbReference>
<accession>A0A816H121</accession>
<dbReference type="PANTHER" id="PTHR46538">
    <property type="entry name" value="PROTEIN KINASE DOMAIN-CONTAINING PROTEIN"/>
    <property type="match status" value="1"/>
</dbReference>
<dbReference type="SUPFAM" id="SSF56112">
    <property type="entry name" value="Protein kinase-like (PK-like)"/>
    <property type="match status" value="1"/>
</dbReference>
<dbReference type="Proteomes" id="UP000663828">
    <property type="component" value="Unassembled WGS sequence"/>
</dbReference>
<sequence length="202" mass="23371">MLKRLKNIFSTPSGEELWPSKNSSTKKTRLYKEQSPLNEWKLIKELGDGAFGKVYQACHEQSKQYAAAKVIENCTDDELPEHTVEINILSDCDHPNIIGFYDAYYFEKKLYIFLEYCTYGAVDHIMTTLEHGLDEKQIRFIGYEMLEALEYLHTQQFVIHRDVKASNILLTQTGQVKLADFGVSAINTQQDQKRNEFIGTPY</sequence>
<gene>
    <name evidence="9" type="ORF">XAT740_LOCUS60738</name>
</gene>
<dbReference type="InterPro" id="IPR051585">
    <property type="entry name" value="STE20_Ser/Thr_Kinases"/>
</dbReference>
<keyword evidence="10" id="KW-1185">Reference proteome</keyword>